<sequence>MKILVDATTVSRGGGVSTHIVMILKNFTDRNNRYFVLISKREVKDIIERNDFIYITVPFFNSFTKFFYEQLIFPILALILKVDLFYMPKQNSTFFKFYKIVSTLHDFIPEKKSSGENVFTRLYWKIEYNIISQRSDGIIFITKNCKDLYSKRFKNLNSKKSKVIYNGFDTYKKYEDQKEYYILIPSTLKARKNINLSLKLANDLIKVFKDKKILITGRMDDKNLKNIVEKHDYRGYIPFFDFEKVINDSFLIIYLSDDEGFSLPVAEGIHLGKRVLCMDIPVHREIYKDMPIYYIKDLSYKENLERIVEKIKGEVNYEEGCKRWKDCSKETEEFFRDFKR</sequence>
<dbReference type="Gene3D" id="3.40.50.2000">
    <property type="entry name" value="Glycogen Phosphorylase B"/>
    <property type="match status" value="2"/>
</dbReference>
<reference evidence="3" key="1">
    <citation type="journal article" date="2020" name="mSystems">
        <title>Genome- and Community-Level Interaction Insights into Carbon Utilization and Element Cycling Functions of Hydrothermarchaeota in Hydrothermal Sediment.</title>
        <authorList>
            <person name="Zhou Z."/>
            <person name="Liu Y."/>
            <person name="Xu W."/>
            <person name="Pan J."/>
            <person name="Luo Z.H."/>
            <person name="Li M."/>
        </authorList>
    </citation>
    <scope>NUCLEOTIDE SEQUENCE [LARGE SCALE GENOMIC DNA]</scope>
    <source>
        <strain evidence="3">SpSt-464</strain>
    </source>
</reference>
<evidence type="ECO:0000259" key="2">
    <source>
        <dbReference type="Pfam" id="PF13439"/>
    </source>
</evidence>
<gene>
    <name evidence="3" type="ORF">ENS15_03635</name>
</gene>
<dbReference type="InterPro" id="IPR028098">
    <property type="entry name" value="Glyco_trans_4-like_N"/>
</dbReference>
<dbReference type="Pfam" id="PF13439">
    <property type="entry name" value="Glyco_transf_4"/>
    <property type="match status" value="1"/>
</dbReference>
<dbReference type="GO" id="GO:0016757">
    <property type="term" value="F:glycosyltransferase activity"/>
    <property type="evidence" value="ECO:0007669"/>
    <property type="project" value="InterPro"/>
</dbReference>
<dbReference type="PANTHER" id="PTHR46401:SF8">
    <property type="entry name" value="BLL6006 PROTEIN"/>
    <property type="match status" value="1"/>
</dbReference>
<accession>A0A7C3N8N8</accession>
<name>A0A7C3N8N8_UNCW3</name>
<dbReference type="InterPro" id="IPR001296">
    <property type="entry name" value="Glyco_trans_1"/>
</dbReference>
<feature type="domain" description="Glycosyl transferase family 1" evidence="1">
    <location>
        <begin position="175"/>
        <end position="324"/>
    </location>
</feature>
<dbReference type="EMBL" id="DSTT01000005">
    <property type="protein sequence ID" value="HFK23724.1"/>
    <property type="molecule type" value="Genomic_DNA"/>
</dbReference>
<dbReference type="PANTHER" id="PTHR46401">
    <property type="entry name" value="GLYCOSYLTRANSFERASE WBBK-RELATED"/>
    <property type="match status" value="1"/>
</dbReference>
<keyword evidence="3" id="KW-0808">Transferase</keyword>
<protein>
    <submittedName>
        <fullName evidence="3">Glycosyltransferase</fullName>
    </submittedName>
</protein>
<dbReference type="AlphaFoldDB" id="A0A7C3N8N8"/>
<feature type="domain" description="Glycosyltransferase subfamily 4-like N-terminal" evidence="2">
    <location>
        <begin position="14"/>
        <end position="170"/>
    </location>
</feature>
<evidence type="ECO:0000259" key="1">
    <source>
        <dbReference type="Pfam" id="PF00534"/>
    </source>
</evidence>
<organism evidence="3">
    <name type="scientific">candidate division WOR-3 bacterium</name>
    <dbReference type="NCBI Taxonomy" id="2052148"/>
    <lineage>
        <taxon>Bacteria</taxon>
        <taxon>Bacteria division WOR-3</taxon>
    </lineage>
</organism>
<dbReference type="Pfam" id="PF00534">
    <property type="entry name" value="Glycos_transf_1"/>
    <property type="match status" value="1"/>
</dbReference>
<proteinExistence type="predicted"/>
<dbReference type="SUPFAM" id="SSF53756">
    <property type="entry name" value="UDP-Glycosyltransferase/glycogen phosphorylase"/>
    <property type="match status" value="1"/>
</dbReference>
<evidence type="ECO:0000313" key="3">
    <source>
        <dbReference type="EMBL" id="HFK23724.1"/>
    </source>
</evidence>
<comment type="caution">
    <text evidence="3">The sequence shown here is derived from an EMBL/GenBank/DDBJ whole genome shotgun (WGS) entry which is preliminary data.</text>
</comment>